<evidence type="ECO:0000313" key="1">
    <source>
        <dbReference type="EMBL" id="RUA21917.1"/>
    </source>
</evidence>
<proteinExistence type="predicted"/>
<dbReference type="AlphaFoldDB" id="A0A3S0VS99"/>
<dbReference type="EMBL" id="RXHI01000030">
    <property type="protein sequence ID" value="RUA21917.1"/>
    <property type="molecule type" value="Genomic_DNA"/>
</dbReference>
<protein>
    <submittedName>
        <fullName evidence="1">Uncharacterized protein</fullName>
    </submittedName>
</protein>
<organism evidence="1">
    <name type="scientific">Billgrantia gudaonensis</name>
    <dbReference type="NCBI Taxonomy" id="376427"/>
    <lineage>
        <taxon>Bacteria</taxon>
        <taxon>Pseudomonadati</taxon>
        <taxon>Pseudomonadota</taxon>
        <taxon>Gammaproteobacteria</taxon>
        <taxon>Oceanospirillales</taxon>
        <taxon>Halomonadaceae</taxon>
        <taxon>Billgrantia</taxon>
    </lineage>
</organism>
<accession>A0A3S0VS99</accession>
<gene>
    <name evidence="1" type="ORF">DSL92_08995</name>
</gene>
<reference evidence="1" key="1">
    <citation type="submission" date="2018-12" db="EMBL/GenBank/DDBJ databases">
        <authorList>
            <person name="Jadhav K."/>
            <person name="Kushwaha B."/>
            <person name="Jadhav I."/>
        </authorList>
    </citation>
    <scope>NUCLEOTIDE SEQUENCE [LARGE SCALE GENOMIC DNA]</scope>
    <source>
        <strain evidence="1">SBS 10</strain>
    </source>
</reference>
<name>A0A3S0VS99_9GAMM</name>
<sequence length="193" mass="21715">MRHWLKPRLSMELPDGLSSERWWLVLQSSLLDGHLPAIFRASPPPADAALLRQTPTDLGTIVGLAFWALEFPMLRRLTREQRERHPHLHAAATAKPPNALCRHAENGPYIAIYNFVEILIFTPAKQAAQASPYRHLLRPRAGGASPRSSARFETALRHPRCRPLRQPQPHFLGFCAVAKRPVIAQRCTAVPVL</sequence>
<comment type="caution">
    <text evidence="1">The sequence shown here is derived from an EMBL/GenBank/DDBJ whole genome shotgun (WGS) entry which is preliminary data.</text>
</comment>